<dbReference type="Pfam" id="PF01479">
    <property type="entry name" value="S4"/>
    <property type="match status" value="1"/>
</dbReference>
<dbReference type="EMBL" id="FPCG01000003">
    <property type="protein sequence ID" value="SFV21974.1"/>
    <property type="molecule type" value="Genomic_DNA"/>
</dbReference>
<evidence type="ECO:0000256" key="1">
    <source>
        <dbReference type="ARBA" id="ARBA00008396"/>
    </source>
</evidence>
<comment type="similarity">
    <text evidence="1">Belongs to the HSP15 family.</text>
</comment>
<feature type="compositionally biased region" description="Basic and acidic residues" evidence="5">
    <location>
        <begin position="125"/>
        <end position="139"/>
    </location>
</feature>
<evidence type="ECO:0000256" key="3">
    <source>
        <dbReference type="ARBA" id="ARBA00023125"/>
    </source>
</evidence>
<name>A0A1I7MJ67_9MICC</name>
<dbReference type="CDD" id="cd00165">
    <property type="entry name" value="S4"/>
    <property type="match status" value="1"/>
</dbReference>
<keyword evidence="3" id="KW-0238">DNA-binding</keyword>
<evidence type="ECO:0000313" key="7">
    <source>
        <dbReference type="EMBL" id="SFV21974.1"/>
    </source>
</evidence>
<protein>
    <submittedName>
        <fullName evidence="7">Ribosome-associated heat shock protein Hsp15</fullName>
    </submittedName>
</protein>
<proteinExistence type="inferred from homology"/>
<dbReference type="SUPFAM" id="SSF55174">
    <property type="entry name" value="Alpha-L RNA-binding motif"/>
    <property type="match status" value="1"/>
</dbReference>
<accession>A0A1I7MJ67</accession>
<reference evidence="7 8" key="1">
    <citation type="submission" date="2016-10" db="EMBL/GenBank/DDBJ databases">
        <authorList>
            <person name="de Groot N.N."/>
        </authorList>
    </citation>
    <scope>NUCLEOTIDE SEQUENCE [LARGE SCALE GENOMIC DNA]</scope>
    <source>
        <strain evidence="7 8">CGMCC 1.7054</strain>
    </source>
</reference>
<dbReference type="STRING" id="574650.SAMN04487966_103138"/>
<keyword evidence="8" id="KW-1185">Reference proteome</keyword>
<gene>
    <name evidence="7" type="ORF">SAMN04487966_103138</name>
</gene>
<dbReference type="GO" id="GO:0003727">
    <property type="term" value="F:single-stranded RNA binding"/>
    <property type="evidence" value="ECO:0007669"/>
    <property type="project" value="InterPro"/>
</dbReference>
<evidence type="ECO:0000313" key="8">
    <source>
        <dbReference type="Proteomes" id="UP000198881"/>
    </source>
</evidence>
<feature type="region of interest" description="Disordered" evidence="5">
    <location>
        <begin position="93"/>
        <end position="139"/>
    </location>
</feature>
<dbReference type="InterPro" id="IPR002942">
    <property type="entry name" value="S4_RNA-bd"/>
</dbReference>
<dbReference type="PROSITE" id="PS50889">
    <property type="entry name" value="S4"/>
    <property type="match status" value="1"/>
</dbReference>
<dbReference type="GO" id="GO:0003677">
    <property type="term" value="F:DNA binding"/>
    <property type="evidence" value="ECO:0007669"/>
    <property type="project" value="UniProtKB-KW"/>
</dbReference>
<dbReference type="AlphaFoldDB" id="A0A1I7MJ67"/>
<dbReference type="GO" id="GO:0043023">
    <property type="term" value="F:ribosomal large subunit binding"/>
    <property type="evidence" value="ECO:0007669"/>
    <property type="project" value="InterPro"/>
</dbReference>
<keyword evidence="2 4" id="KW-0694">RNA-binding</keyword>
<dbReference type="SMART" id="SM00363">
    <property type="entry name" value="S4"/>
    <property type="match status" value="1"/>
</dbReference>
<evidence type="ECO:0000256" key="5">
    <source>
        <dbReference type="SAM" id="MobiDB-lite"/>
    </source>
</evidence>
<feature type="domain" description="RNA-binding S4" evidence="6">
    <location>
        <begin position="18"/>
        <end position="75"/>
    </location>
</feature>
<evidence type="ECO:0000256" key="4">
    <source>
        <dbReference type="PROSITE-ProRule" id="PRU00182"/>
    </source>
</evidence>
<dbReference type="Gene3D" id="3.10.290.10">
    <property type="entry name" value="RNA-binding S4 domain"/>
    <property type="match status" value="1"/>
</dbReference>
<dbReference type="PIRSF" id="PIRSF016821">
    <property type="entry name" value="HSP15"/>
    <property type="match status" value="1"/>
</dbReference>
<keyword evidence="7" id="KW-0346">Stress response</keyword>
<sequence length="139" mass="15341">MSEMTPPPPASRTPSGPVRLDAWLWGVRMYKTRSAATAAVRAGHVRVNGAPVKAAQSVTVGDTIRLRQPGRERILEVTGLLSKRVGAPEAVRHYIDHSPPPAPREMMAVPVRERGAGRPTKRDRRQMDRLRGRDSEPPL</sequence>
<dbReference type="InterPro" id="IPR025708">
    <property type="entry name" value="HSP15"/>
</dbReference>
<dbReference type="GO" id="GO:0034605">
    <property type="term" value="P:cellular response to heat"/>
    <property type="evidence" value="ECO:0007669"/>
    <property type="project" value="InterPro"/>
</dbReference>
<dbReference type="Proteomes" id="UP000198881">
    <property type="component" value="Unassembled WGS sequence"/>
</dbReference>
<evidence type="ECO:0000256" key="2">
    <source>
        <dbReference type="ARBA" id="ARBA00022884"/>
    </source>
</evidence>
<organism evidence="7 8">
    <name type="scientific">Micrococcus terreus</name>
    <dbReference type="NCBI Taxonomy" id="574650"/>
    <lineage>
        <taxon>Bacteria</taxon>
        <taxon>Bacillati</taxon>
        <taxon>Actinomycetota</taxon>
        <taxon>Actinomycetes</taxon>
        <taxon>Micrococcales</taxon>
        <taxon>Micrococcaceae</taxon>
        <taxon>Micrococcus</taxon>
    </lineage>
</organism>
<dbReference type="InterPro" id="IPR036986">
    <property type="entry name" value="S4_RNA-bd_sf"/>
</dbReference>
<evidence type="ECO:0000259" key="6">
    <source>
        <dbReference type="SMART" id="SM00363"/>
    </source>
</evidence>